<dbReference type="PANTHER" id="PTHR21503">
    <property type="entry name" value="F-BOX-CONTAINING HYPOTHETICAL PROTEIN C.ELEGANS"/>
    <property type="match status" value="1"/>
</dbReference>
<organism evidence="2">
    <name type="scientific">Caenorhabditis brenneri</name>
    <name type="common">Nematode worm</name>
    <dbReference type="NCBI Taxonomy" id="135651"/>
    <lineage>
        <taxon>Eukaryota</taxon>
        <taxon>Metazoa</taxon>
        <taxon>Ecdysozoa</taxon>
        <taxon>Nematoda</taxon>
        <taxon>Chromadorea</taxon>
        <taxon>Rhabditida</taxon>
        <taxon>Rhabditina</taxon>
        <taxon>Rhabditomorpha</taxon>
        <taxon>Rhabditoidea</taxon>
        <taxon>Rhabditidae</taxon>
        <taxon>Peloderinae</taxon>
        <taxon>Caenorhabditis</taxon>
    </lineage>
</organism>
<dbReference type="PANTHER" id="PTHR21503:SF54">
    <property type="entry name" value="F-BOX DOMAIN-CONTAINING PROTEIN"/>
    <property type="match status" value="1"/>
</dbReference>
<dbReference type="FunCoup" id="G0P655">
    <property type="interactions" value="1954"/>
</dbReference>
<protein>
    <submittedName>
        <fullName evidence="1">Uncharacterized protein</fullName>
    </submittedName>
</protein>
<evidence type="ECO:0000313" key="2">
    <source>
        <dbReference type="Proteomes" id="UP000008068"/>
    </source>
</evidence>
<reference evidence="2" key="1">
    <citation type="submission" date="2011-07" db="EMBL/GenBank/DDBJ databases">
        <authorList>
            <consortium name="Caenorhabditis brenneri Sequencing and Analysis Consortium"/>
            <person name="Wilson R.K."/>
        </authorList>
    </citation>
    <scope>NUCLEOTIDE SEQUENCE [LARGE SCALE GENOMIC DNA]</scope>
    <source>
        <strain evidence="2">PB2801</strain>
    </source>
</reference>
<sequence>MSYAFCDFLWDFSRIYKIPIDKLLDETKIEEEPSGYILEYGETGTRIQTADKKYEYRWCESSFEDKGVQQEYMEEAYDFIQKSDPDLSVTSKSARHGEIVFEVSSRESIVPDCGKLDIAALLQCIDFQKGLALNGPKVLKTAHSKILSIDWLRVANCQWMRASHLDSFRNKCIYLSDVKFTEKEVNDFLWNFKERFGNENLEVMTLKRKEGEWWNRKEVLDQLNVRHVDQQEYSLRGIDPDILNFAMFLPLDCGSSFDDKDSAFFDSLTLPSSPSYMLPAYHPPTIDNILITNAHVFQRDDGVRVTVHVQKNEIRIFVWSSKLPKKQTWQEENRRSVD</sequence>
<evidence type="ECO:0000313" key="1">
    <source>
        <dbReference type="EMBL" id="EGT46199.1"/>
    </source>
</evidence>
<dbReference type="EMBL" id="GL380093">
    <property type="protein sequence ID" value="EGT46199.1"/>
    <property type="molecule type" value="Genomic_DNA"/>
</dbReference>
<proteinExistence type="predicted"/>
<accession>G0P655</accession>
<dbReference type="InParanoid" id="G0P655"/>
<dbReference type="Proteomes" id="UP000008068">
    <property type="component" value="Unassembled WGS sequence"/>
</dbReference>
<dbReference type="OrthoDB" id="5882765at2759"/>
<dbReference type="AlphaFoldDB" id="G0P655"/>
<name>G0P655_CAEBE</name>
<dbReference type="HOGENOM" id="CLU_821900_0_0_1"/>
<gene>
    <name evidence="1" type="ORF">CAEBREN_06944</name>
</gene>
<keyword evidence="2" id="KW-1185">Reference proteome</keyword>